<dbReference type="Proteomes" id="UP000188604">
    <property type="component" value="Chromosome"/>
</dbReference>
<protein>
    <submittedName>
        <fullName evidence="1">Uncharacterized protein</fullName>
    </submittedName>
</protein>
<gene>
    <name evidence="1" type="ORF">A0U93_07305</name>
</gene>
<dbReference type="STRING" id="320497.A0U93_07305"/>
<keyword evidence="2" id="KW-1185">Reference proteome</keyword>
<dbReference type="InterPro" id="IPR035959">
    <property type="entry name" value="RutC-like_sf"/>
</dbReference>
<evidence type="ECO:0000313" key="2">
    <source>
        <dbReference type="Proteomes" id="UP000188604"/>
    </source>
</evidence>
<reference evidence="1 2" key="1">
    <citation type="submission" date="2016-03" db="EMBL/GenBank/DDBJ databases">
        <title>Acetic acid bacteria sequencing.</title>
        <authorList>
            <person name="Brandt J."/>
            <person name="Jakob F."/>
            <person name="Vogel R.F."/>
        </authorList>
    </citation>
    <scope>NUCLEOTIDE SEQUENCE [LARGE SCALE GENOMIC DNA]</scope>
    <source>
        <strain evidence="1 2">NBRC 101099</strain>
    </source>
</reference>
<evidence type="ECO:0000313" key="1">
    <source>
        <dbReference type="EMBL" id="AQS87775.1"/>
    </source>
</evidence>
<dbReference type="KEGG" id="nch:A0U93_07305"/>
<dbReference type="RefSeq" id="WP_077806768.1">
    <property type="nucleotide sequence ID" value="NZ_BJXS01000002.1"/>
</dbReference>
<dbReference type="EMBL" id="CP014691">
    <property type="protein sequence ID" value="AQS87775.1"/>
    <property type="molecule type" value="Genomic_DNA"/>
</dbReference>
<accession>A0A1U9KPS9</accession>
<name>A0A1U9KPS9_9PROT</name>
<proteinExistence type="predicted"/>
<dbReference type="AlphaFoldDB" id="A0A1U9KPS9"/>
<organism evidence="1 2">
    <name type="scientific">Neoasaia chiangmaiensis</name>
    <dbReference type="NCBI Taxonomy" id="320497"/>
    <lineage>
        <taxon>Bacteria</taxon>
        <taxon>Pseudomonadati</taxon>
        <taxon>Pseudomonadota</taxon>
        <taxon>Alphaproteobacteria</taxon>
        <taxon>Acetobacterales</taxon>
        <taxon>Acetobacteraceae</taxon>
        <taxon>Neoasaia</taxon>
    </lineage>
</organism>
<dbReference type="Gene3D" id="3.30.1330.40">
    <property type="entry name" value="RutC-like"/>
    <property type="match status" value="1"/>
</dbReference>
<dbReference type="OrthoDB" id="7268522at2"/>
<dbReference type="SUPFAM" id="SSF55298">
    <property type="entry name" value="YjgF-like"/>
    <property type="match status" value="1"/>
</dbReference>
<sequence length="114" mass="12552">MHEDPFSDHALPGIVTGIDIAGTTPDGDIPPRFADECRLALERVGQQLADRGLTFRDVRHFAYTVRDIEAFRQYQTLVFEALGNARAAMTLRLVTSLPNEGQRIAFSFSAESGG</sequence>